<dbReference type="PROSITE" id="PS00893">
    <property type="entry name" value="NUDIX_BOX"/>
    <property type="match status" value="1"/>
</dbReference>
<accession>A0A0A3YYX3</accession>
<dbReference type="STRING" id="371042.NG99_17945"/>
<proteinExistence type="predicted"/>
<feature type="binding site" evidence="3">
    <location>
        <position position="114"/>
    </location>
    <ligand>
        <name>Mg(2+)</name>
        <dbReference type="ChEBI" id="CHEBI:18420"/>
    </ligand>
</feature>
<dbReference type="Proteomes" id="UP000030351">
    <property type="component" value="Unassembled WGS sequence"/>
</dbReference>
<dbReference type="InterPro" id="IPR015797">
    <property type="entry name" value="NUDIX_hydrolase-like_dom_sf"/>
</dbReference>
<feature type="binding site" evidence="2">
    <location>
        <begin position="78"/>
        <end position="81"/>
    </location>
    <ligand>
        <name>substrate</name>
    </ligand>
</feature>
<dbReference type="PANTHER" id="PTHR21340:SF0">
    <property type="entry name" value="BIS(5'-NUCLEOSYL)-TETRAPHOSPHATASE [ASYMMETRICAL]"/>
    <property type="match status" value="1"/>
</dbReference>
<dbReference type="AlphaFoldDB" id="A0A0A3YYX3"/>
<dbReference type="InterPro" id="IPR000086">
    <property type="entry name" value="NUDIX_hydrolase_dom"/>
</dbReference>
<dbReference type="GO" id="GO:0046872">
    <property type="term" value="F:metal ion binding"/>
    <property type="evidence" value="ECO:0007669"/>
    <property type="project" value="UniProtKB-KW"/>
</dbReference>
<keyword evidence="3" id="KW-0460">Magnesium</keyword>
<dbReference type="eggNOG" id="COG0494">
    <property type="taxonomic scope" value="Bacteria"/>
</dbReference>
<dbReference type="Gene3D" id="3.90.79.10">
    <property type="entry name" value="Nucleoside Triphosphate Pyrophosphohydrolase"/>
    <property type="match status" value="1"/>
</dbReference>
<dbReference type="GO" id="GO:0008828">
    <property type="term" value="F:dATP diphosphatase activity"/>
    <property type="evidence" value="ECO:0007669"/>
    <property type="project" value="InterPro"/>
</dbReference>
<sequence>MAWKNPVSVLVVIFARDTGRVLMLQRRDDPSFWQSVTGSQEPGESLMETAKREVLEELGIDVNARQLTVVDCRRQIQFEIFDHFRHRYAPDVTHNSEHWFSLALPTEWEIALSEHLALRWLAPAEAALLTKSWSNRQAIEEFVI</sequence>
<dbReference type="SUPFAM" id="SSF55811">
    <property type="entry name" value="Nudix"/>
    <property type="match status" value="1"/>
</dbReference>
<feature type="binding site" evidence="2">
    <location>
        <position position="132"/>
    </location>
    <ligand>
        <name>substrate</name>
    </ligand>
</feature>
<comment type="caution">
    <text evidence="5">The sequence shown here is derived from an EMBL/GenBank/DDBJ whole genome shotgun (WGS) entry which is preliminary data.</text>
</comment>
<dbReference type="PROSITE" id="PS51462">
    <property type="entry name" value="NUDIX"/>
    <property type="match status" value="1"/>
</dbReference>
<feature type="binding site" evidence="2">
    <location>
        <position position="37"/>
    </location>
    <ligand>
        <name>substrate</name>
    </ligand>
</feature>
<evidence type="ECO:0000259" key="4">
    <source>
        <dbReference type="PROSITE" id="PS51462"/>
    </source>
</evidence>
<evidence type="ECO:0000256" key="1">
    <source>
        <dbReference type="ARBA" id="ARBA00022801"/>
    </source>
</evidence>
<evidence type="ECO:0000313" key="5">
    <source>
        <dbReference type="EMBL" id="KGT90561.1"/>
    </source>
</evidence>
<evidence type="ECO:0000256" key="3">
    <source>
        <dbReference type="PIRSR" id="PIRSR603564-2"/>
    </source>
</evidence>
<feature type="binding site" evidence="3">
    <location>
        <position position="57"/>
    </location>
    <ligand>
        <name>Mg(2+)</name>
        <dbReference type="ChEBI" id="CHEBI:18420"/>
    </ligand>
</feature>
<dbReference type="GO" id="GO:0006167">
    <property type="term" value="P:AMP biosynthetic process"/>
    <property type="evidence" value="ECO:0007669"/>
    <property type="project" value="TreeGrafter"/>
</dbReference>
<feature type="domain" description="Nudix hydrolase" evidence="4">
    <location>
        <begin position="4"/>
        <end position="143"/>
    </location>
</feature>
<protein>
    <submittedName>
        <fullName evidence="5">Dihydroneopterin triphosphate pyrophosphatase</fullName>
    </submittedName>
</protein>
<dbReference type="PRINTS" id="PR01404">
    <property type="entry name" value="NPPPHYDRLASE"/>
</dbReference>
<dbReference type="EMBL" id="JRUQ01000050">
    <property type="protein sequence ID" value="KGT90561.1"/>
    <property type="molecule type" value="Genomic_DNA"/>
</dbReference>
<name>A0A0A3YYX3_9GAMM</name>
<dbReference type="Pfam" id="PF00293">
    <property type="entry name" value="NUDIX"/>
    <property type="match status" value="1"/>
</dbReference>
<organism evidence="5 6">
    <name type="scientific">Erwinia typographi</name>
    <dbReference type="NCBI Taxonomy" id="371042"/>
    <lineage>
        <taxon>Bacteria</taxon>
        <taxon>Pseudomonadati</taxon>
        <taxon>Pseudomonadota</taxon>
        <taxon>Gammaproteobacteria</taxon>
        <taxon>Enterobacterales</taxon>
        <taxon>Erwiniaceae</taxon>
        <taxon>Erwinia</taxon>
    </lineage>
</organism>
<dbReference type="GO" id="GO:0004081">
    <property type="term" value="F:bis(5'-nucleosyl)-tetraphosphatase (asymmetrical) activity"/>
    <property type="evidence" value="ECO:0007669"/>
    <property type="project" value="TreeGrafter"/>
</dbReference>
<dbReference type="GO" id="GO:0046656">
    <property type="term" value="P:folic acid biosynthetic process"/>
    <property type="evidence" value="ECO:0007669"/>
    <property type="project" value="InterPro"/>
</dbReference>
<gene>
    <name evidence="5" type="primary">nudB</name>
    <name evidence="5" type="ORF">NG99_17945</name>
</gene>
<dbReference type="InterPro" id="IPR051325">
    <property type="entry name" value="Nudix_hydrolase_domain"/>
</dbReference>
<feature type="binding site" evidence="3">
    <location>
        <position position="53"/>
    </location>
    <ligand>
        <name>Mg(2+)</name>
        <dbReference type="ChEBI" id="CHEBI:18420"/>
    </ligand>
</feature>
<dbReference type="InterPro" id="IPR003564">
    <property type="entry name" value="DHNTPase"/>
</dbReference>
<dbReference type="OrthoDB" id="7066556at2"/>
<dbReference type="CDD" id="cd04664">
    <property type="entry name" value="NUDIX_DHNTPase_like"/>
    <property type="match status" value="1"/>
</dbReference>
<keyword evidence="6" id="KW-1185">Reference proteome</keyword>
<dbReference type="RefSeq" id="WP_034895905.1">
    <property type="nucleotide sequence ID" value="NZ_JRUQ01000050.1"/>
</dbReference>
<dbReference type="InterPro" id="IPR020084">
    <property type="entry name" value="NUDIX_hydrolase_CS"/>
</dbReference>
<dbReference type="GO" id="GO:0019177">
    <property type="term" value="F:dihydroneopterin triphosphate pyrophosphohydrolase activity"/>
    <property type="evidence" value="ECO:0007669"/>
    <property type="project" value="InterPro"/>
</dbReference>
<reference evidence="5 6" key="1">
    <citation type="submission" date="2014-10" db="EMBL/GenBank/DDBJ databases">
        <title>Genome sequence of Erwinia typographi M043b.</title>
        <authorList>
            <person name="Chan K.-G."/>
            <person name="Tan W.-S."/>
        </authorList>
    </citation>
    <scope>NUCLEOTIDE SEQUENCE [LARGE SCALE GENOMIC DNA]</scope>
    <source>
        <strain evidence="5 6">M043b</strain>
    </source>
</reference>
<comment type="cofactor">
    <cofactor evidence="3">
        <name>Mg(2+)</name>
        <dbReference type="ChEBI" id="CHEBI:18420"/>
    </cofactor>
    <text evidence="3">Binds 1 Mg(2+) ion per subunit.</text>
</comment>
<feature type="binding site" evidence="2">
    <location>
        <position position="4"/>
    </location>
    <ligand>
        <name>substrate</name>
    </ligand>
</feature>
<feature type="binding site" evidence="2">
    <location>
        <position position="26"/>
    </location>
    <ligand>
        <name>substrate</name>
    </ligand>
</feature>
<dbReference type="NCBIfam" id="NF006961">
    <property type="entry name" value="PRK09438.1"/>
    <property type="match status" value="1"/>
</dbReference>
<evidence type="ECO:0000313" key="6">
    <source>
        <dbReference type="Proteomes" id="UP000030351"/>
    </source>
</evidence>
<dbReference type="GO" id="GO:0006754">
    <property type="term" value="P:ATP biosynthetic process"/>
    <property type="evidence" value="ECO:0007669"/>
    <property type="project" value="TreeGrafter"/>
</dbReference>
<keyword evidence="1" id="KW-0378">Hydrolase</keyword>
<keyword evidence="3" id="KW-0479">Metal-binding</keyword>
<evidence type="ECO:0000256" key="2">
    <source>
        <dbReference type="PIRSR" id="PIRSR603564-1"/>
    </source>
</evidence>
<dbReference type="PANTHER" id="PTHR21340">
    <property type="entry name" value="DIADENOSINE 5,5-P1,P4-TETRAPHOSPHATE PYROPHOSPHOHYDROLASE MUTT"/>
    <property type="match status" value="1"/>
</dbReference>